<dbReference type="SUPFAM" id="SSF54637">
    <property type="entry name" value="Thioesterase/thiol ester dehydrase-isomerase"/>
    <property type="match status" value="2"/>
</dbReference>
<keyword evidence="11" id="KW-1185">Reference proteome</keyword>
<comment type="pathway">
    <text evidence="2">Lipid metabolism; fatty acid metabolism.</text>
</comment>
<dbReference type="SMART" id="SM00100">
    <property type="entry name" value="cNMP"/>
    <property type="match status" value="1"/>
</dbReference>
<evidence type="ECO:0000256" key="1">
    <source>
        <dbReference type="ARBA" id="ARBA00004253"/>
    </source>
</evidence>
<dbReference type="GO" id="GO:0009062">
    <property type="term" value="P:fatty acid catabolic process"/>
    <property type="evidence" value="ECO:0000318"/>
    <property type="project" value="GO_Central"/>
</dbReference>
<dbReference type="PROSITE" id="PS00888">
    <property type="entry name" value="CNMP_BINDING_1"/>
    <property type="match status" value="1"/>
</dbReference>
<dbReference type="Pfam" id="PF13622">
    <property type="entry name" value="4HBT_3"/>
    <property type="match status" value="1"/>
</dbReference>
<dbReference type="Pfam" id="PF02551">
    <property type="entry name" value="Acyl_CoA_thio"/>
    <property type="match status" value="1"/>
</dbReference>
<dbReference type="AlphaFoldDB" id="W1NHU9"/>
<comment type="subcellular location">
    <subcellularLocation>
        <location evidence="1">Peroxisome matrix</location>
    </subcellularLocation>
</comment>
<dbReference type="GO" id="GO:0005782">
    <property type="term" value="C:peroxisomal matrix"/>
    <property type="evidence" value="ECO:0007669"/>
    <property type="project" value="UniProtKB-SubCell"/>
</dbReference>
<dbReference type="OMA" id="QVWFRTN"/>
<dbReference type="Gene3D" id="2.60.120.10">
    <property type="entry name" value="Jelly Rolls"/>
    <property type="match status" value="1"/>
</dbReference>
<dbReference type="FunFam" id="2.40.160.210:FF:000003">
    <property type="entry name" value="Acyl-CoA thioesterase II"/>
    <property type="match status" value="1"/>
</dbReference>
<dbReference type="NCBIfam" id="TIGR00189">
    <property type="entry name" value="tesB"/>
    <property type="match status" value="1"/>
</dbReference>
<dbReference type="SUPFAM" id="SSF51206">
    <property type="entry name" value="cAMP-binding domain-like"/>
    <property type="match status" value="1"/>
</dbReference>
<dbReference type="InterPro" id="IPR018488">
    <property type="entry name" value="cNMP-bd_CS"/>
</dbReference>
<protein>
    <recommendedName>
        <fullName evidence="8">acyl-CoA hydrolase</fullName>
        <ecNumber evidence="8">3.1.2.20</ecNumber>
    </recommendedName>
</protein>
<name>W1NHU9_AMBTC</name>
<organism evidence="10 11">
    <name type="scientific">Amborella trichopoda</name>
    <dbReference type="NCBI Taxonomy" id="13333"/>
    <lineage>
        <taxon>Eukaryota</taxon>
        <taxon>Viridiplantae</taxon>
        <taxon>Streptophyta</taxon>
        <taxon>Embryophyta</taxon>
        <taxon>Tracheophyta</taxon>
        <taxon>Spermatophyta</taxon>
        <taxon>Magnoliopsida</taxon>
        <taxon>Amborellales</taxon>
        <taxon>Amborellaceae</taxon>
        <taxon>Amborella</taxon>
    </lineage>
</organism>
<evidence type="ECO:0000256" key="7">
    <source>
        <dbReference type="ARBA" id="ARBA00035880"/>
    </source>
</evidence>
<dbReference type="EC" id="3.1.2.20" evidence="8"/>
<dbReference type="PROSITE" id="PS50042">
    <property type="entry name" value="CNMP_BINDING_3"/>
    <property type="match status" value="1"/>
</dbReference>
<evidence type="ECO:0000259" key="9">
    <source>
        <dbReference type="PROSITE" id="PS50042"/>
    </source>
</evidence>
<evidence type="ECO:0000256" key="5">
    <source>
        <dbReference type="ARBA" id="ARBA00022801"/>
    </source>
</evidence>
<dbReference type="PANTHER" id="PTHR11066:SF34">
    <property type="entry name" value="ACYL-COENZYME A THIOESTERASE 8"/>
    <property type="match status" value="1"/>
</dbReference>
<feature type="domain" description="Cyclic nucleotide-binding" evidence="9">
    <location>
        <begin position="15"/>
        <end position="85"/>
    </location>
</feature>
<gene>
    <name evidence="10" type="ORF">AMTR_s00009p00247290</name>
</gene>
<evidence type="ECO:0000256" key="8">
    <source>
        <dbReference type="ARBA" id="ARBA00038894"/>
    </source>
</evidence>
<comment type="similarity">
    <text evidence="3">Belongs to the C/M/P thioester hydrolase family.</text>
</comment>
<dbReference type="CDD" id="cd03444">
    <property type="entry name" value="Thioesterase_II_repeat1"/>
    <property type="match status" value="1"/>
</dbReference>
<dbReference type="InterPro" id="IPR025652">
    <property type="entry name" value="TesB_C"/>
</dbReference>
<dbReference type="InterPro" id="IPR014710">
    <property type="entry name" value="RmlC-like_jellyroll"/>
</dbReference>
<keyword evidence="6" id="KW-0443">Lipid metabolism</keyword>
<dbReference type="STRING" id="13333.W1NHU9"/>
<dbReference type="EMBL" id="KI397501">
    <property type="protein sequence ID" value="ERM95056.1"/>
    <property type="molecule type" value="Genomic_DNA"/>
</dbReference>
<evidence type="ECO:0000256" key="4">
    <source>
        <dbReference type="ARBA" id="ARBA00011881"/>
    </source>
</evidence>
<accession>W1NHU9</accession>
<dbReference type="InterPro" id="IPR029069">
    <property type="entry name" value="HotDog_dom_sf"/>
</dbReference>
<dbReference type="eggNOG" id="KOG0614">
    <property type="taxonomic scope" value="Eukaryota"/>
</dbReference>
<sequence>MDHESVVEFLGNVPLLQRLPSSSLKRIAGVVEVRHYNEGEYVIREGQIADGVYFIWDGKAEVCGSTDSEERNHSMLFLKQYDYFGHGSGVAVHQADVIALTKVTCLVLHHVNRALLQPKSIWNAEDSSDSCSMVEHILHLEPLEVDMFRGVTLPDAPSFGQIFGGQFIGHALAAASKTVDSLKLAHSLHCYFILPGDLSLPIVYQVHRIREGNNFATRRVEATQRGRIVFTLFASFQKSEQGLEHHDVMPAVPAPEMLLSLDELRERYVTDPRLPSHYRNRIARKKFVPWPIEIKFCDPTTSFVNYPSEPSQKFWFRAKGKLSDDPALHRCVVAYTSDLIFLGTSLKPHQRKGVKMSSLSLDHSLWFHKPFKADDWLLFVMESPVASNGRGFVVGRMFNRNGELVISASQEGIFRRANQSTPDPKSKL</sequence>
<dbReference type="Pfam" id="PF00027">
    <property type="entry name" value="cNMP_binding"/>
    <property type="match status" value="1"/>
</dbReference>
<evidence type="ECO:0000313" key="11">
    <source>
        <dbReference type="Proteomes" id="UP000017836"/>
    </source>
</evidence>
<dbReference type="Gene3D" id="2.40.160.210">
    <property type="entry name" value="Acyl-CoA thioesterase, double hotdog domain"/>
    <property type="match status" value="1"/>
</dbReference>
<evidence type="ECO:0000313" key="10">
    <source>
        <dbReference type="EMBL" id="ERM95056.1"/>
    </source>
</evidence>
<dbReference type="eggNOG" id="KOG3016">
    <property type="taxonomic scope" value="Eukaryota"/>
</dbReference>
<dbReference type="InterPro" id="IPR003703">
    <property type="entry name" value="Acyl_CoA_thio"/>
</dbReference>
<dbReference type="InterPro" id="IPR049449">
    <property type="entry name" value="TesB_ACOT8-like_N"/>
</dbReference>
<evidence type="ECO:0000256" key="6">
    <source>
        <dbReference type="ARBA" id="ARBA00023098"/>
    </source>
</evidence>
<dbReference type="GO" id="GO:0006637">
    <property type="term" value="P:acyl-CoA metabolic process"/>
    <property type="evidence" value="ECO:0000318"/>
    <property type="project" value="GO_Central"/>
</dbReference>
<comment type="catalytic activity">
    <reaction evidence="7">
        <text>a fatty acyl-CoA + H2O = a fatty acid + CoA + H(+)</text>
        <dbReference type="Rhea" id="RHEA:16781"/>
        <dbReference type="ChEBI" id="CHEBI:15377"/>
        <dbReference type="ChEBI" id="CHEBI:15378"/>
        <dbReference type="ChEBI" id="CHEBI:28868"/>
        <dbReference type="ChEBI" id="CHEBI:57287"/>
        <dbReference type="ChEBI" id="CHEBI:77636"/>
        <dbReference type="EC" id="3.1.2.20"/>
    </reaction>
</comment>
<reference evidence="11" key="1">
    <citation type="journal article" date="2013" name="Science">
        <title>The Amborella genome and the evolution of flowering plants.</title>
        <authorList>
            <consortium name="Amborella Genome Project"/>
        </authorList>
    </citation>
    <scope>NUCLEOTIDE SEQUENCE [LARGE SCALE GENOMIC DNA]</scope>
</reference>
<dbReference type="CDD" id="cd00038">
    <property type="entry name" value="CAP_ED"/>
    <property type="match status" value="1"/>
</dbReference>
<dbReference type="InterPro" id="IPR000595">
    <property type="entry name" value="cNMP-bd_dom"/>
</dbReference>
<dbReference type="CDD" id="cd03445">
    <property type="entry name" value="Thioesterase_II_repeat2"/>
    <property type="match status" value="1"/>
</dbReference>
<proteinExistence type="inferred from homology"/>
<dbReference type="GO" id="GO:0047617">
    <property type="term" value="F:fatty acyl-CoA hydrolase activity"/>
    <property type="evidence" value="ECO:0000318"/>
    <property type="project" value="GO_Central"/>
</dbReference>
<dbReference type="Proteomes" id="UP000017836">
    <property type="component" value="Unassembled WGS sequence"/>
</dbReference>
<dbReference type="HOGENOM" id="CLU_032690_5_0_1"/>
<dbReference type="InterPro" id="IPR042171">
    <property type="entry name" value="Acyl-CoA_hotdog"/>
</dbReference>
<dbReference type="FunFam" id="2.60.120.10:FF:000109">
    <property type="entry name" value="Acyl-CoA thioesterase II"/>
    <property type="match status" value="1"/>
</dbReference>
<evidence type="ECO:0000256" key="3">
    <source>
        <dbReference type="ARBA" id="ARBA00006538"/>
    </source>
</evidence>
<keyword evidence="5" id="KW-0378">Hydrolase</keyword>
<comment type="subunit">
    <text evidence="4">Homotetramer.</text>
</comment>
<evidence type="ECO:0000256" key="2">
    <source>
        <dbReference type="ARBA" id="ARBA00004872"/>
    </source>
</evidence>
<dbReference type="InterPro" id="IPR018490">
    <property type="entry name" value="cNMP-bd_dom_sf"/>
</dbReference>
<dbReference type="PANTHER" id="PTHR11066">
    <property type="entry name" value="ACYL-COA THIOESTERASE"/>
    <property type="match status" value="1"/>
</dbReference>
<dbReference type="Gramene" id="ERM95056">
    <property type="protein sequence ID" value="ERM95056"/>
    <property type="gene ID" value="AMTR_s00009p00247290"/>
</dbReference>